<evidence type="ECO:0000256" key="3">
    <source>
        <dbReference type="ARBA" id="ARBA00023163"/>
    </source>
</evidence>
<dbReference type="AlphaFoldDB" id="A0AAW7XST6"/>
<sequence>MSLGKEGKADSSVSWQSIRDTMMARIRAQDYAPGELIPNEVDLAAEFGCARATVNRALRDLATSGFLDRRRKAGTRVREAPRRKATLAIPLTRADVIASGARYEYRLLERKLDTPPPLVREHLKLSGSERLLRVQSLHLADDVPHMFEDRWIVLDTVPDIEDVDLTETSANEWLVRQAPYTHGTMEFFAETAGARGQHLVCAPDDPVMTMIRVTWLEAAPITLVQQSYSPSHRMRLDL</sequence>
<dbReference type="SMART" id="SM00345">
    <property type="entry name" value="HTH_GNTR"/>
    <property type="match status" value="1"/>
</dbReference>
<dbReference type="InterPro" id="IPR050679">
    <property type="entry name" value="Bact_HTH_transcr_reg"/>
</dbReference>
<proteinExistence type="predicted"/>
<name>A0AAW7XST6_9RHOB</name>
<dbReference type="Gene3D" id="3.40.1410.10">
    <property type="entry name" value="Chorismate lyase-like"/>
    <property type="match status" value="1"/>
</dbReference>
<dbReference type="PANTHER" id="PTHR44846:SF16">
    <property type="entry name" value="TRANSCRIPTIONAL REGULATOR PHNF-RELATED"/>
    <property type="match status" value="1"/>
</dbReference>
<dbReference type="GO" id="GO:0003700">
    <property type="term" value="F:DNA-binding transcription factor activity"/>
    <property type="evidence" value="ECO:0007669"/>
    <property type="project" value="InterPro"/>
</dbReference>
<evidence type="ECO:0000256" key="1">
    <source>
        <dbReference type="ARBA" id="ARBA00023015"/>
    </source>
</evidence>
<dbReference type="CDD" id="cd07377">
    <property type="entry name" value="WHTH_GntR"/>
    <property type="match status" value="1"/>
</dbReference>
<evidence type="ECO:0000313" key="6">
    <source>
        <dbReference type="Proteomes" id="UP001169823"/>
    </source>
</evidence>
<dbReference type="InterPro" id="IPR036388">
    <property type="entry name" value="WH-like_DNA-bd_sf"/>
</dbReference>
<dbReference type="Pfam" id="PF00392">
    <property type="entry name" value="GntR"/>
    <property type="match status" value="1"/>
</dbReference>
<dbReference type="EMBL" id="JAUOPJ010000002">
    <property type="protein sequence ID" value="MDO6456157.1"/>
    <property type="molecule type" value="Genomic_DNA"/>
</dbReference>
<dbReference type="InterPro" id="IPR000524">
    <property type="entry name" value="Tscrpt_reg_HTH_GntR"/>
</dbReference>
<dbReference type="SUPFAM" id="SSF64288">
    <property type="entry name" value="Chorismate lyase-like"/>
    <property type="match status" value="1"/>
</dbReference>
<dbReference type="GO" id="GO:0003677">
    <property type="term" value="F:DNA binding"/>
    <property type="evidence" value="ECO:0007669"/>
    <property type="project" value="UniProtKB-KW"/>
</dbReference>
<dbReference type="PROSITE" id="PS50949">
    <property type="entry name" value="HTH_GNTR"/>
    <property type="match status" value="1"/>
</dbReference>
<organism evidence="5 6">
    <name type="scientific">Celeribacter halophilus</name>
    <dbReference type="NCBI Taxonomy" id="576117"/>
    <lineage>
        <taxon>Bacteria</taxon>
        <taxon>Pseudomonadati</taxon>
        <taxon>Pseudomonadota</taxon>
        <taxon>Alphaproteobacteria</taxon>
        <taxon>Rhodobacterales</taxon>
        <taxon>Roseobacteraceae</taxon>
        <taxon>Celeribacter</taxon>
    </lineage>
</organism>
<dbReference type="SMART" id="SM00866">
    <property type="entry name" value="UTRA"/>
    <property type="match status" value="1"/>
</dbReference>
<protein>
    <submittedName>
        <fullName evidence="5">GntR family transcriptional regulator</fullName>
    </submittedName>
</protein>
<dbReference type="InterPro" id="IPR011663">
    <property type="entry name" value="UTRA"/>
</dbReference>
<keyword evidence="2" id="KW-0238">DNA-binding</keyword>
<dbReference type="Gene3D" id="1.10.10.10">
    <property type="entry name" value="Winged helix-like DNA-binding domain superfamily/Winged helix DNA-binding domain"/>
    <property type="match status" value="1"/>
</dbReference>
<accession>A0AAW7XST6</accession>
<dbReference type="InterPro" id="IPR028978">
    <property type="entry name" value="Chorismate_lyase_/UTRA_dom_sf"/>
</dbReference>
<dbReference type="RefSeq" id="WP_303494328.1">
    <property type="nucleotide sequence ID" value="NZ_JAUOPJ010000002.1"/>
</dbReference>
<feature type="domain" description="HTH gntR-type" evidence="4">
    <location>
        <begin position="12"/>
        <end position="80"/>
    </location>
</feature>
<evidence type="ECO:0000259" key="4">
    <source>
        <dbReference type="PROSITE" id="PS50949"/>
    </source>
</evidence>
<gene>
    <name evidence="5" type="ORF">Q4494_03620</name>
</gene>
<dbReference type="InterPro" id="IPR036390">
    <property type="entry name" value="WH_DNA-bd_sf"/>
</dbReference>
<keyword evidence="3" id="KW-0804">Transcription</keyword>
<reference evidence="5" key="1">
    <citation type="submission" date="2023-07" db="EMBL/GenBank/DDBJ databases">
        <title>Genome content predicts the carbon catabolic preferences of heterotrophic bacteria.</title>
        <authorList>
            <person name="Gralka M."/>
        </authorList>
    </citation>
    <scope>NUCLEOTIDE SEQUENCE</scope>
    <source>
        <strain evidence="5">I2M02</strain>
    </source>
</reference>
<comment type="caution">
    <text evidence="5">The sequence shown here is derived from an EMBL/GenBank/DDBJ whole genome shotgun (WGS) entry which is preliminary data.</text>
</comment>
<dbReference type="Proteomes" id="UP001169823">
    <property type="component" value="Unassembled WGS sequence"/>
</dbReference>
<evidence type="ECO:0000313" key="5">
    <source>
        <dbReference type="EMBL" id="MDO6456157.1"/>
    </source>
</evidence>
<dbReference type="PRINTS" id="PR00035">
    <property type="entry name" value="HTHGNTR"/>
</dbReference>
<keyword evidence="1" id="KW-0805">Transcription regulation</keyword>
<dbReference type="SUPFAM" id="SSF46785">
    <property type="entry name" value="Winged helix' DNA-binding domain"/>
    <property type="match status" value="1"/>
</dbReference>
<dbReference type="Pfam" id="PF07702">
    <property type="entry name" value="UTRA"/>
    <property type="match status" value="1"/>
</dbReference>
<evidence type="ECO:0000256" key="2">
    <source>
        <dbReference type="ARBA" id="ARBA00023125"/>
    </source>
</evidence>
<dbReference type="PANTHER" id="PTHR44846">
    <property type="entry name" value="MANNOSYL-D-GLYCERATE TRANSPORT/METABOLISM SYSTEM REPRESSOR MNGR-RELATED"/>
    <property type="match status" value="1"/>
</dbReference>